<feature type="region of interest" description="Disordered" evidence="1">
    <location>
        <begin position="29"/>
        <end position="86"/>
    </location>
</feature>
<accession>A0ABX3P4D6</accession>
<protein>
    <recommendedName>
        <fullName evidence="4">Lipoprotein</fullName>
    </recommendedName>
</protein>
<evidence type="ECO:0000256" key="1">
    <source>
        <dbReference type="SAM" id="MobiDB-lite"/>
    </source>
</evidence>
<gene>
    <name evidence="2" type="ORF">A4D02_01545</name>
</gene>
<feature type="compositionally biased region" description="Basic and acidic residues" evidence="1">
    <location>
        <begin position="69"/>
        <end position="86"/>
    </location>
</feature>
<organism evidence="2 3">
    <name type="scientific">Niastella koreensis</name>
    <dbReference type="NCBI Taxonomy" id="354356"/>
    <lineage>
        <taxon>Bacteria</taxon>
        <taxon>Pseudomonadati</taxon>
        <taxon>Bacteroidota</taxon>
        <taxon>Chitinophagia</taxon>
        <taxon>Chitinophagales</taxon>
        <taxon>Chitinophagaceae</taxon>
        <taxon>Niastella</taxon>
    </lineage>
</organism>
<proteinExistence type="predicted"/>
<evidence type="ECO:0000313" key="3">
    <source>
        <dbReference type="Proteomes" id="UP000192277"/>
    </source>
</evidence>
<dbReference type="RefSeq" id="WP_014222592.1">
    <property type="nucleotide sequence ID" value="NZ_LWBO01000001.1"/>
</dbReference>
<reference evidence="2 3" key="1">
    <citation type="submission" date="2016-04" db="EMBL/GenBank/DDBJ databases">
        <authorList>
            <person name="Chen L."/>
            <person name="Zhuang W."/>
            <person name="Wang G."/>
        </authorList>
    </citation>
    <scope>NUCLEOTIDE SEQUENCE [LARGE SCALE GENOMIC DNA]</scope>
    <source>
        <strain evidence="3">GR20</strain>
    </source>
</reference>
<keyword evidence="3" id="KW-1185">Reference proteome</keyword>
<dbReference type="Proteomes" id="UP000192277">
    <property type="component" value="Unassembled WGS sequence"/>
</dbReference>
<evidence type="ECO:0000313" key="2">
    <source>
        <dbReference type="EMBL" id="OQP55031.1"/>
    </source>
</evidence>
<dbReference type="PROSITE" id="PS51257">
    <property type="entry name" value="PROKAR_LIPOPROTEIN"/>
    <property type="match status" value="1"/>
</dbReference>
<name>A0ABX3P4D6_9BACT</name>
<dbReference type="EMBL" id="LWBO01000001">
    <property type="protein sequence ID" value="OQP55031.1"/>
    <property type="molecule type" value="Genomic_DNA"/>
</dbReference>
<sequence>MKKTNIFYQLLIGVAICGCLSCGNGSENKGAAGGDSTVNTNDSMNAVDHVDPANAYPQPPVTGSNQDSSRTKDSSKVKDTQNRPGY</sequence>
<comment type="caution">
    <text evidence="2">The sequence shown here is derived from an EMBL/GenBank/DDBJ whole genome shotgun (WGS) entry which is preliminary data.</text>
</comment>
<evidence type="ECO:0008006" key="4">
    <source>
        <dbReference type="Google" id="ProtNLM"/>
    </source>
</evidence>